<dbReference type="SMART" id="SM00066">
    <property type="entry name" value="GAL4"/>
    <property type="match status" value="2"/>
</dbReference>
<evidence type="ECO:0000256" key="11">
    <source>
        <dbReference type="ARBA" id="ARBA00023125"/>
    </source>
</evidence>
<evidence type="ECO:0000256" key="4">
    <source>
        <dbReference type="ARBA" id="ARBA00022695"/>
    </source>
</evidence>
<keyword evidence="23" id="KW-1185">Reference proteome</keyword>
<dbReference type="PROSITE" id="PS00463">
    <property type="entry name" value="ZN2_CY6_FUNGAL_1"/>
    <property type="match status" value="2"/>
</dbReference>
<dbReference type="Pfam" id="PF02877">
    <property type="entry name" value="PARP_reg"/>
    <property type="match status" value="1"/>
</dbReference>
<keyword evidence="4" id="KW-0548">Nucleotidyltransferase</keyword>
<evidence type="ECO:0000313" key="22">
    <source>
        <dbReference type="EMBL" id="KAK0741349.1"/>
    </source>
</evidence>
<name>A0AA40EL89_9PEZI</name>
<evidence type="ECO:0000256" key="3">
    <source>
        <dbReference type="ARBA" id="ARBA00022679"/>
    </source>
</evidence>
<evidence type="ECO:0000256" key="12">
    <source>
        <dbReference type="ARBA" id="ARBA00023242"/>
    </source>
</evidence>
<dbReference type="Gene3D" id="3.40.50.10190">
    <property type="entry name" value="BRCT domain"/>
    <property type="match status" value="1"/>
</dbReference>
<dbReference type="CDD" id="cd17747">
    <property type="entry name" value="BRCT_PARP1"/>
    <property type="match status" value="1"/>
</dbReference>
<feature type="domain" description="WGR" evidence="21">
    <location>
        <begin position="232"/>
        <end position="326"/>
    </location>
</feature>
<dbReference type="Pfam" id="PF00172">
    <property type="entry name" value="Zn_clus"/>
    <property type="match status" value="2"/>
</dbReference>
<dbReference type="SMART" id="SM00773">
    <property type="entry name" value="WGR"/>
    <property type="match status" value="1"/>
</dbReference>
<dbReference type="SUPFAM" id="SSF56399">
    <property type="entry name" value="ADP-ribosylation"/>
    <property type="match status" value="1"/>
</dbReference>
<dbReference type="Gene3D" id="3.90.228.10">
    <property type="match status" value="1"/>
</dbReference>
<keyword evidence="8" id="KW-0863">Zinc-finger</keyword>
<keyword evidence="5" id="KW-0479">Metal-binding</keyword>
<evidence type="ECO:0000256" key="9">
    <source>
        <dbReference type="ARBA" id="ARBA00022833"/>
    </source>
</evidence>
<dbReference type="SUPFAM" id="SSF47587">
    <property type="entry name" value="Domain of poly(ADP-ribose) polymerase"/>
    <property type="match status" value="1"/>
</dbReference>
<keyword evidence="9" id="KW-0862">Zinc</keyword>
<feature type="domain" description="Zn(2)-C6 fungal-type" evidence="17">
    <location>
        <begin position="755"/>
        <end position="785"/>
    </location>
</feature>
<evidence type="ECO:0000259" key="17">
    <source>
        <dbReference type="PROSITE" id="PS50048"/>
    </source>
</evidence>
<dbReference type="SMART" id="SM00906">
    <property type="entry name" value="Fungal_trans"/>
    <property type="match status" value="1"/>
</dbReference>
<dbReference type="GO" id="GO:0003677">
    <property type="term" value="F:DNA binding"/>
    <property type="evidence" value="ECO:0007669"/>
    <property type="project" value="UniProtKB-KW"/>
</dbReference>
<dbReference type="EC" id="2.4.2.-" evidence="15"/>
<sequence>MPPKKGGKKAAAAAPAVPILDGCKIAISGTFPKPYTQAAVKAKAEELGASVASSVTGTATHVVATFADYSKPSAKVAKAQELGLPIVTLEWLLLCADGIKKPEAEYLPRDVADEDDDDDGEPDTKSTASQATATTAKSDRARAAKRAASPSPQAPNGTSQTVAPKAKRARKVAPKAEDDEDDDAKAASEPAEPPKPVTKGEPTEAELVVGRGQIAKRLDIAIPLDEGCPHYTHVVYIDPQGVIFDASLNQTNSGKNNNKFYRIQLLRNGTQYLVWTRWGRVGDRGQTATVGEGSLDIAMAAFEKKFKDKAGLAWAQRGEAPKAKKYAFVERSYENESDGEVDNSATARADLPPIKPCTLEPAVQNLVKLIFNQAFFNAAMKDLNYDAKKLPLGQLSKATINRGFQTLKTLSALIDDPSLAPPGVSYPQAVADLSDAFYSVIPHYFGRDRPPVITTQALVKREIVTLENLCDMKDASLIMKLENVDMTMDPLTKQFDGLGMEEMTPLKHESTEFLELKDYLEKTRGRTHSHVRFQNVEEIFRIERQGEKARFESSPHANLPSKNRRLLWHGSRTTNFGGILSQGLRIAPPEAPVSGYMFDKGIYLADMSTKSAGYCFPSTSDNTALLLLCEAELGDPVLELLHSNSSAATEVKRKGMISTLGLGAEAPTKWKDAGCVHPSLQGTMMPDISKEPGPTGNHGSLYYNEYICYDVAQVRLRYLLRADPDTRPTSEKPGDDPPRSLSCASPRPQKRIATTCVTCRVRKVRCDGRRNICTNCDRLGFACHYDDNVGMEPAPADSPGPAVSVPRRRVRQACQACHAKKARCSGAVPRCDRCRQQGLDCVYRPGKRALPLPSLGTGSSDAVMRDGSDHYDQANFTQASASPIAAGFEPPEPDEALSMRAFDAFFRHVHHIPMFSFLHRASLMERYHAGTLDHSLLLAIIGITALLADLGSGMDEYGERCTDEASALCLGELEKPSILRLQALVLVIKHRILSRRLSCAFMLHAVASRFATVLRLNHENPSLCFLARESRRRLMWSIYMIDSALAGGQSDFALWPEAERQIHIQLPCNERHFEFDLPERTEPLRPPPPGLDGLPPPMPDVVGFMALHVRIHWMRTRILQCTTKAAAAFTVHDLVALPSQCASLDAELDAFEARMPQSFRWSEGNLRLRTYSPRLGIFVMTHVWWRQCHLDLYRLFLPGLKEALPPALLAQLDPGFVAEGRRRCYEHAKATADMFAQLLGLGSSASPVTDLDLPGCAFQCARVLYHGLQTGGAGMGFTTDSVRELAGVCLQVARQSTAGPACVGIQADIEKLIAEGLPLLGSSSSPDAMSMDHLSQHQQPNTSEMSSAYSTATIIPAATTATAMSPPAHHYQHPHLAAQIGVVSNMSGGTSGTNAFEETMDTFGFGDGGLEPDASWASVVAAGFNFSVGGGSAGGGGGGGGGGGWGAGGLDLGDAYG</sequence>
<dbReference type="InterPro" id="IPR012317">
    <property type="entry name" value="Poly(ADP-ribose)pol_cat_dom"/>
</dbReference>
<dbReference type="PROSITE" id="PS50172">
    <property type="entry name" value="BRCT"/>
    <property type="match status" value="1"/>
</dbReference>
<accession>A0AA40EL89</accession>
<dbReference type="SMART" id="SM00292">
    <property type="entry name" value="BRCT"/>
    <property type="match status" value="1"/>
</dbReference>
<evidence type="ECO:0000256" key="16">
    <source>
        <dbReference type="SAM" id="MobiDB-lite"/>
    </source>
</evidence>
<evidence type="ECO:0000259" key="18">
    <source>
        <dbReference type="PROSITE" id="PS50172"/>
    </source>
</evidence>
<dbReference type="GO" id="GO:0070212">
    <property type="term" value="P:protein poly-ADP-ribosylation"/>
    <property type="evidence" value="ECO:0007669"/>
    <property type="project" value="TreeGrafter"/>
</dbReference>
<feature type="domain" description="PARP catalytic" evidence="19">
    <location>
        <begin position="489"/>
        <end position="731"/>
    </location>
</feature>
<dbReference type="PANTHER" id="PTHR10459:SF60">
    <property type="entry name" value="POLY [ADP-RIBOSE] POLYMERASE 2"/>
    <property type="match status" value="1"/>
</dbReference>
<keyword evidence="2 15" id="KW-0328">Glycosyltransferase</keyword>
<evidence type="ECO:0000256" key="14">
    <source>
        <dbReference type="ARBA" id="ARBA00033987"/>
    </source>
</evidence>
<dbReference type="InterPro" id="IPR036930">
    <property type="entry name" value="WGR_dom_sf"/>
</dbReference>
<comment type="catalytic activity">
    <reaction evidence="14">
        <text>NAD(+) + (ADP-D-ribosyl)n-acceptor = nicotinamide + (ADP-D-ribosyl)n+1-acceptor + H(+).</text>
        <dbReference type="EC" id="2.4.2.30"/>
    </reaction>
</comment>
<dbReference type="InterPro" id="IPR036616">
    <property type="entry name" value="Poly(ADP-ribose)pol_reg_dom_sf"/>
</dbReference>
<comment type="subcellular location">
    <subcellularLocation>
        <location evidence="1">Nucleus</location>
    </subcellularLocation>
</comment>
<dbReference type="GO" id="GO:1990404">
    <property type="term" value="F:NAD+-protein mono-ADP-ribosyltransferase activity"/>
    <property type="evidence" value="ECO:0007669"/>
    <property type="project" value="TreeGrafter"/>
</dbReference>
<evidence type="ECO:0000256" key="2">
    <source>
        <dbReference type="ARBA" id="ARBA00022676"/>
    </source>
</evidence>
<dbReference type="SUPFAM" id="SSF57701">
    <property type="entry name" value="Zn2/Cys6 DNA-binding domain"/>
    <property type="match status" value="2"/>
</dbReference>
<dbReference type="CDD" id="cd12148">
    <property type="entry name" value="fungal_TF_MHR"/>
    <property type="match status" value="1"/>
</dbReference>
<dbReference type="InterPro" id="IPR036864">
    <property type="entry name" value="Zn2-C6_fun-type_DNA-bd_sf"/>
</dbReference>
<dbReference type="GO" id="GO:0016779">
    <property type="term" value="F:nucleotidyltransferase activity"/>
    <property type="evidence" value="ECO:0007669"/>
    <property type="project" value="UniProtKB-KW"/>
</dbReference>
<keyword evidence="3 15" id="KW-0808">Transferase</keyword>
<dbReference type="InterPro" id="IPR008893">
    <property type="entry name" value="WGR_domain"/>
</dbReference>
<keyword evidence="12" id="KW-0539">Nucleus</keyword>
<keyword evidence="11" id="KW-0238">DNA-binding</keyword>
<keyword evidence="10 15" id="KW-0520">NAD</keyword>
<dbReference type="GO" id="GO:0003950">
    <property type="term" value="F:NAD+ poly-ADP-ribosyltransferase activity"/>
    <property type="evidence" value="ECO:0007669"/>
    <property type="project" value="UniProtKB-UniRule"/>
</dbReference>
<evidence type="ECO:0000256" key="7">
    <source>
        <dbReference type="ARBA" id="ARBA00022765"/>
    </source>
</evidence>
<dbReference type="InterPro" id="IPR007219">
    <property type="entry name" value="XnlR_reg_dom"/>
</dbReference>
<keyword evidence="7" id="KW-0013">ADP-ribosylation</keyword>
<dbReference type="GO" id="GO:0006351">
    <property type="term" value="P:DNA-templated transcription"/>
    <property type="evidence" value="ECO:0007669"/>
    <property type="project" value="InterPro"/>
</dbReference>
<dbReference type="InterPro" id="IPR001357">
    <property type="entry name" value="BRCT_dom"/>
</dbReference>
<reference evidence="22" key="1">
    <citation type="submission" date="2023-06" db="EMBL/GenBank/DDBJ databases">
        <title>Genome-scale phylogeny and comparative genomics of the fungal order Sordariales.</title>
        <authorList>
            <consortium name="Lawrence Berkeley National Laboratory"/>
            <person name="Hensen N."/>
            <person name="Bonometti L."/>
            <person name="Westerberg I."/>
            <person name="Brannstrom I.O."/>
            <person name="Guillou S."/>
            <person name="Cros-Aarteil S."/>
            <person name="Calhoun S."/>
            <person name="Haridas S."/>
            <person name="Kuo A."/>
            <person name="Mondo S."/>
            <person name="Pangilinan J."/>
            <person name="Riley R."/>
            <person name="LaButti K."/>
            <person name="Andreopoulos B."/>
            <person name="Lipzen A."/>
            <person name="Chen C."/>
            <person name="Yanf M."/>
            <person name="Daum C."/>
            <person name="Ng V."/>
            <person name="Clum A."/>
            <person name="Steindorff A."/>
            <person name="Ohm R."/>
            <person name="Martin F."/>
            <person name="Silar P."/>
            <person name="Natvig D."/>
            <person name="Lalanne C."/>
            <person name="Gautier V."/>
            <person name="Ament-velasquez S.L."/>
            <person name="Kruys A."/>
            <person name="Hutchinson M.I."/>
            <person name="Powell A.J."/>
            <person name="Barry K."/>
            <person name="Miller A.N."/>
            <person name="Grigoriev I.V."/>
            <person name="Debuchy R."/>
            <person name="Gladieux P."/>
            <person name="Thoren M.H."/>
            <person name="Johannesson H."/>
        </authorList>
    </citation>
    <scope>NUCLEOTIDE SEQUENCE</scope>
    <source>
        <strain evidence="22">SMH3187-1</strain>
    </source>
</reference>
<evidence type="ECO:0000256" key="6">
    <source>
        <dbReference type="ARBA" id="ARBA00022737"/>
    </source>
</evidence>
<feature type="compositionally biased region" description="Low complexity" evidence="16">
    <location>
        <begin position="125"/>
        <end position="136"/>
    </location>
</feature>
<dbReference type="GO" id="GO:0008270">
    <property type="term" value="F:zinc ion binding"/>
    <property type="evidence" value="ECO:0007669"/>
    <property type="project" value="UniProtKB-KW"/>
</dbReference>
<feature type="compositionally biased region" description="Acidic residues" evidence="16">
    <location>
        <begin position="112"/>
        <end position="121"/>
    </location>
</feature>
<dbReference type="Gene3D" id="2.20.140.10">
    <property type="entry name" value="WGR domain"/>
    <property type="match status" value="1"/>
</dbReference>
<dbReference type="SUPFAM" id="SSF52113">
    <property type="entry name" value="BRCT domain"/>
    <property type="match status" value="1"/>
</dbReference>
<feature type="domain" description="PARP alpha-helical" evidence="20">
    <location>
        <begin position="356"/>
        <end position="480"/>
    </location>
</feature>
<feature type="domain" description="BRCT" evidence="18">
    <location>
        <begin position="15"/>
        <end position="95"/>
    </location>
</feature>
<evidence type="ECO:0000256" key="8">
    <source>
        <dbReference type="ARBA" id="ARBA00022771"/>
    </source>
</evidence>
<feature type="region of interest" description="Disordered" evidence="16">
    <location>
        <begin position="106"/>
        <end position="206"/>
    </location>
</feature>
<evidence type="ECO:0000259" key="20">
    <source>
        <dbReference type="PROSITE" id="PS51060"/>
    </source>
</evidence>
<evidence type="ECO:0000256" key="10">
    <source>
        <dbReference type="ARBA" id="ARBA00023027"/>
    </source>
</evidence>
<dbReference type="Gene3D" id="1.20.142.10">
    <property type="entry name" value="Poly(ADP-ribose) polymerase, regulatory domain"/>
    <property type="match status" value="1"/>
</dbReference>
<dbReference type="Pfam" id="PF05406">
    <property type="entry name" value="WGR"/>
    <property type="match status" value="1"/>
</dbReference>
<dbReference type="Gene3D" id="4.10.240.10">
    <property type="entry name" value="Zn(2)-C6 fungal-type DNA-binding domain"/>
    <property type="match status" value="2"/>
</dbReference>
<dbReference type="FunFam" id="1.20.142.10:FF:000002">
    <property type="entry name" value="Poly [ADP-ribose] polymerase"/>
    <property type="match status" value="1"/>
</dbReference>
<evidence type="ECO:0000256" key="5">
    <source>
        <dbReference type="ARBA" id="ARBA00022723"/>
    </source>
</evidence>
<feature type="domain" description="Zn(2)-C6 fungal-type" evidence="17">
    <location>
        <begin position="813"/>
        <end position="843"/>
    </location>
</feature>
<dbReference type="EMBL" id="JAUKUD010000006">
    <property type="protein sequence ID" value="KAK0741349.1"/>
    <property type="molecule type" value="Genomic_DNA"/>
</dbReference>
<organism evidence="22 23">
    <name type="scientific">Schizothecium vesticola</name>
    <dbReference type="NCBI Taxonomy" id="314040"/>
    <lineage>
        <taxon>Eukaryota</taxon>
        <taxon>Fungi</taxon>
        <taxon>Dikarya</taxon>
        <taxon>Ascomycota</taxon>
        <taxon>Pezizomycotina</taxon>
        <taxon>Sordariomycetes</taxon>
        <taxon>Sordariomycetidae</taxon>
        <taxon>Sordariales</taxon>
        <taxon>Schizotheciaceae</taxon>
        <taxon>Schizothecium</taxon>
    </lineage>
</organism>
<comment type="similarity">
    <text evidence="13">Belongs to the ARTD/PARP family.</text>
</comment>
<evidence type="ECO:0000313" key="23">
    <source>
        <dbReference type="Proteomes" id="UP001172155"/>
    </source>
</evidence>
<comment type="caution">
    <text evidence="22">The sequence shown here is derived from an EMBL/GenBank/DDBJ whole genome shotgun (WGS) entry which is preliminary data.</text>
</comment>
<dbReference type="GO" id="GO:0006302">
    <property type="term" value="P:double-strand break repair"/>
    <property type="evidence" value="ECO:0007669"/>
    <property type="project" value="TreeGrafter"/>
</dbReference>
<keyword evidence="6" id="KW-0677">Repeat</keyword>
<feature type="compositionally biased region" description="Polar residues" evidence="16">
    <location>
        <begin position="1336"/>
        <end position="1345"/>
    </location>
</feature>
<feature type="compositionally biased region" description="Basic and acidic residues" evidence="16">
    <location>
        <begin position="723"/>
        <end position="738"/>
    </location>
</feature>
<feature type="region of interest" description="Disordered" evidence="16">
    <location>
        <begin position="723"/>
        <end position="746"/>
    </location>
</feature>
<evidence type="ECO:0000256" key="13">
    <source>
        <dbReference type="ARBA" id="ARBA00024347"/>
    </source>
</evidence>
<dbReference type="PROSITE" id="PS51059">
    <property type="entry name" value="PARP_CATALYTIC"/>
    <property type="match status" value="1"/>
</dbReference>
<evidence type="ECO:0000256" key="15">
    <source>
        <dbReference type="RuleBase" id="RU362114"/>
    </source>
</evidence>
<dbReference type="PROSITE" id="PS50048">
    <property type="entry name" value="ZN2_CY6_FUNGAL_2"/>
    <property type="match status" value="2"/>
</dbReference>
<dbReference type="Pfam" id="PF04082">
    <property type="entry name" value="Fungal_trans"/>
    <property type="match status" value="1"/>
</dbReference>
<dbReference type="PROSITE" id="PS51060">
    <property type="entry name" value="PARP_ALPHA_HD"/>
    <property type="match status" value="1"/>
</dbReference>
<evidence type="ECO:0000259" key="21">
    <source>
        <dbReference type="PROSITE" id="PS51977"/>
    </source>
</evidence>
<gene>
    <name evidence="22" type="ORF">B0T18DRAFT_374725</name>
</gene>
<dbReference type="Proteomes" id="UP001172155">
    <property type="component" value="Unassembled WGS sequence"/>
</dbReference>
<feature type="compositionally biased region" description="Low complexity" evidence="16">
    <location>
        <begin position="146"/>
        <end position="155"/>
    </location>
</feature>
<dbReference type="CDD" id="cd01437">
    <property type="entry name" value="parp_like"/>
    <property type="match status" value="1"/>
</dbReference>
<feature type="region of interest" description="Disordered" evidence="16">
    <location>
        <begin position="1325"/>
        <end position="1346"/>
    </location>
</feature>
<dbReference type="InterPro" id="IPR001138">
    <property type="entry name" value="Zn2Cys6_DnaBD"/>
</dbReference>
<dbReference type="InterPro" id="IPR004102">
    <property type="entry name" value="Poly(ADP-ribose)pol_reg_dom"/>
</dbReference>
<dbReference type="GO" id="GO:0005730">
    <property type="term" value="C:nucleolus"/>
    <property type="evidence" value="ECO:0007669"/>
    <property type="project" value="TreeGrafter"/>
</dbReference>
<dbReference type="CDD" id="cd00067">
    <property type="entry name" value="GAL4"/>
    <property type="match status" value="2"/>
</dbReference>
<dbReference type="FunFam" id="2.20.140.10:FF:000001">
    <property type="entry name" value="Poly [ADP-ribose] polymerase"/>
    <property type="match status" value="1"/>
</dbReference>
<dbReference type="GO" id="GO:0000981">
    <property type="term" value="F:DNA-binding transcription factor activity, RNA polymerase II-specific"/>
    <property type="evidence" value="ECO:0007669"/>
    <property type="project" value="InterPro"/>
</dbReference>
<dbReference type="InterPro" id="IPR050800">
    <property type="entry name" value="ARTD/PARP"/>
</dbReference>
<dbReference type="PROSITE" id="PS51977">
    <property type="entry name" value="WGR"/>
    <property type="match status" value="1"/>
</dbReference>
<proteinExistence type="inferred from homology"/>
<dbReference type="InterPro" id="IPR036420">
    <property type="entry name" value="BRCT_dom_sf"/>
</dbReference>
<protein>
    <recommendedName>
        <fullName evidence="15">Poly [ADP-ribose] polymerase</fullName>
        <shortName evidence="15">PARP</shortName>
        <ecNumber evidence="15">2.4.2.-</ecNumber>
    </recommendedName>
</protein>
<dbReference type="CDD" id="cd07997">
    <property type="entry name" value="WGR_PARP"/>
    <property type="match status" value="1"/>
</dbReference>
<dbReference type="Pfam" id="PF00533">
    <property type="entry name" value="BRCT"/>
    <property type="match status" value="1"/>
</dbReference>
<evidence type="ECO:0000256" key="1">
    <source>
        <dbReference type="ARBA" id="ARBA00004123"/>
    </source>
</evidence>
<dbReference type="SUPFAM" id="SSF142921">
    <property type="entry name" value="WGR domain-like"/>
    <property type="match status" value="1"/>
</dbReference>
<dbReference type="Pfam" id="PF00644">
    <property type="entry name" value="PARP"/>
    <property type="match status" value="1"/>
</dbReference>
<evidence type="ECO:0000259" key="19">
    <source>
        <dbReference type="PROSITE" id="PS51059"/>
    </source>
</evidence>
<dbReference type="PANTHER" id="PTHR10459">
    <property type="entry name" value="DNA LIGASE"/>
    <property type="match status" value="1"/>
</dbReference>